<evidence type="ECO:0000313" key="7">
    <source>
        <dbReference type="EMBL" id="RYC79774.1"/>
    </source>
</evidence>
<dbReference type="Proteomes" id="UP000290540">
    <property type="component" value="Unassembled WGS sequence"/>
</dbReference>
<evidence type="ECO:0000256" key="1">
    <source>
        <dbReference type="ARBA" id="ARBA00022737"/>
    </source>
</evidence>
<evidence type="ECO:0000256" key="2">
    <source>
        <dbReference type="PROSITE-ProRule" id="PRU00023"/>
    </source>
</evidence>
<dbReference type="PRINTS" id="PR01415">
    <property type="entry name" value="ANKYRIN"/>
</dbReference>
<dbReference type="InterPro" id="IPR035994">
    <property type="entry name" value="Nucleoside_phosphorylase_sf"/>
</dbReference>
<dbReference type="PROSITE" id="PS50297">
    <property type="entry name" value="ANK_REP_REGION"/>
    <property type="match status" value="5"/>
</dbReference>
<dbReference type="InterPro" id="IPR053137">
    <property type="entry name" value="NLR-like"/>
</dbReference>
<dbReference type="GO" id="GO:0003824">
    <property type="term" value="F:catalytic activity"/>
    <property type="evidence" value="ECO:0007669"/>
    <property type="project" value="InterPro"/>
</dbReference>
<dbReference type="Gene3D" id="1.25.40.20">
    <property type="entry name" value="Ankyrin repeat-containing domain"/>
    <property type="match status" value="3"/>
</dbReference>
<feature type="domain" description="DUF7069" evidence="5">
    <location>
        <begin position="600"/>
        <end position="668"/>
    </location>
</feature>
<keyword evidence="1" id="KW-0677">Repeat</keyword>
<feature type="repeat" description="ANK" evidence="2">
    <location>
        <begin position="1016"/>
        <end position="1048"/>
    </location>
</feature>
<feature type="repeat" description="ANK" evidence="2">
    <location>
        <begin position="881"/>
        <end position="913"/>
    </location>
</feature>
<dbReference type="Pfam" id="PF00023">
    <property type="entry name" value="Ank"/>
    <property type="match status" value="1"/>
</dbReference>
<evidence type="ECO:0000256" key="3">
    <source>
        <dbReference type="SAM" id="MobiDB-lite"/>
    </source>
</evidence>
<dbReference type="SUPFAM" id="SSF52540">
    <property type="entry name" value="P-loop containing nucleoside triphosphate hydrolases"/>
    <property type="match status" value="1"/>
</dbReference>
<dbReference type="InterPro" id="IPR036770">
    <property type="entry name" value="Ankyrin_rpt-contain_sf"/>
</dbReference>
<evidence type="ECO:0000259" key="4">
    <source>
        <dbReference type="Pfam" id="PF22939"/>
    </source>
</evidence>
<name>A0A4Q2V008_FUSOX</name>
<dbReference type="SUPFAM" id="SSF53167">
    <property type="entry name" value="Purine and uridine phosphorylases"/>
    <property type="match status" value="1"/>
</dbReference>
<dbReference type="SMART" id="SM00248">
    <property type="entry name" value="ANK"/>
    <property type="match status" value="6"/>
</dbReference>
<dbReference type="InterPro" id="IPR054471">
    <property type="entry name" value="GPIID_WHD"/>
</dbReference>
<sequence length="1135" mass="128255">PYFLRGSYRNHGEPQDYTVGWICALTAEFVAAQAFLDEEHEGPREVAQNDNNNYALGRIGSHNIVIAVLLDKEYGTAVAAAVARDMLGSFPNIRIGLLVGIAGGAPSPNHDIRLGDIVVSSRDGGKGGVFQYDFGKTIQNQSFQETGFLDQSPTVLRTAVNALKGRYDLKGHRLNDNVDMALKKIKKRKKYSRPPVSSDRLYRSDITHPSNSSEGCSVVCGDDSAHILTRTERDEEDDNPAIHYGLIASANQLMKDALVRDKLAAEKGVLCFEMEAAGLMNHFPCLVIRGICDYSDSHKNKEWQGYAAMVAAAYAKDLLRQIPPNKVEAERRIGDILSGLQEIAEEHRDVAREHCNIAKEQLQAQKDLAKAKLSEKEQECHQLFYLTTSSKDSTYEGYKERVEERVEGTCLWFLKHEHFQRWLKQDSGPLLVTADPGCGKSVLAKYLIDHGLPQSTNICYFFFKDQDQNTIRQALCALLHQLFSLKPSLIEHAMQQLSKDGEGLINSTESLWKVLRNAIKDPQAGPVIVVLDALDECAESEFADLMRNVKSQFRSDQSGYGKLKYFLTCRPYDQIVSKFRDLLDAFPNIRIPGEEESETISQEVNHVITRRVNQLSMEKHLSPEIKSHLEKRLQETTHRTYLWVYLAFDYLGKEDFKRTPKGVESAIATLPRSINEAYDRILSKSKEDPMVRKALSIILAAGRPLTLSEMNNAVNIDDTSQSFHDLDLEDEEDFKLRLRSWCGLFVSIHQGNIYFIHQTAREFLLADLASPTAVSSALHWHHSITIQEAHAVLTEVCVLYLDFFNSNDSLPTDANREEDHYFDRYTFLKYSAQTWGTHFREADIIDDDAIVPSALRICDPDSKSYSVWFRIYWETNHMLVSKFTGLMIASHFGHNVVVKLFLQQGAEVNSKDKKYGQTPLWLAAENGHEAIVKLLLEKGADVEAEDEEYGWTPLWRATENGNEAVVKLLLEKGADIEAKDDTFGQTPLWRATENGRETIVKLLLEKGAEVDSGKDYDGTPLCWATRSGHEAVVKLLLEKGADIEAKDDRYGGRTPLWWAAENVHEAVVKLLLLLLLLFNAGGNRYSQPPEGHRACRRLSRSRETLYIWNYRIKNILQIKPNGYWCLLRCSRGSAG</sequence>
<accession>A0A4Q2V008</accession>
<dbReference type="Pfam" id="PF22939">
    <property type="entry name" value="WHD_GPIID"/>
    <property type="match status" value="1"/>
</dbReference>
<dbReference type="PROSITE" id="PS50088">
    <property type="entry name" value="ANK_REPEAT"/>
    <property type="match status" value="5"/>
</dbReference>
<feature type="repeat" description="ANK" evidence="2">
    <location>
        <begin position="915"/>
        <end position="947"/>
    </location>
</feature>
<feature type="domain" description="GPI inositol-deacylase winged helix" evidence="4">
    <location>
        <begin position="680"/>
        <end position="767"/>
    </location>
</feature>
<dbReference type="PANTHER" id="PTHR46082:SF11">
    <property type="entry name" value="AAA+ ATPASE DOMAIN-CONTAINING PROTEIN-RELATED"/>
    <property type="match status" value="1"/>
</dbReference>
<feature type="region of interest" description="Disordered" evidence="3">
    <location>
        <begin position="189"/>
        <end position="215"/>
    </location>
</feature>
<dbReference type="Pfam" id="PF12796">
    <property type="entry name" value="Ank_2"/>
    <property type="match status" value="2"/>
</dbReference>
<dbReference type="Gene3D" id="3.40.50.1580">
    <property type="entry name" value="Nucleoside phosphorylase domain"/>
    <property type="match status" value="1"/>
</dbReference>
<dbReference type="SUPFAM" id="SSF48403">
    <property type="entry name" value="Ankyrin repeat"/>
    <property type="match status" value="1"/>
</dbReference>
<feature type="non-terminal residue" evidence="7">
    <location>
        <position position="1"/>
    </location>
</feature>
<dbReference type="GO" id="GO:0009116">
    <property type="term" value="P:nucleoside metabolic process"/>
    <property type="evidence" value="ECO:0007669"/>
    <property type="project" value="InterPro"/>
</dbReference>
<feature type="repeat" description="ANK" evidence="2">
    <location>
        <begin position="983"/>
        <end position="1015"/>
    </location>
</feature>
<evidence type="ECO:0000313" key="8">
    <source>
        <dbReference type="Proteomes" id="UP000290540"/>
    </source>
</evidence>
<proteinExistence type="predicted"/>
<dbReference type="Pfam" id="PF24883">
    <property type="entry name" value="NPHP3_N"/>
    <property type="match status" value="1"/>
</dbReference>
<organism evidence="7 8">
    <name type="scientific">Fusarium oxysporum f. sp. narcissi</name>
    <dbReference type="NCBI Taxonomy" id="451672"/>
    <lineage>
        <taxon>Eukaryota</taxon>
        <taxon>Fungi</taxon>
        <taxon>Dikarya</taxon>
        <taxon>Ascomycota</taxon>
        <taxon>Pezizomycotina</taxon>
        <taxon>Sordariomycetes</taxon>
        <taxon>Hypocreomycetidae</taxon>
        <taxon>Hypocreales</taxon>
        <taxon>Nectriaceae</taxon>
        <taxon>Fusarium</taxon>
        <taxon>Fusarium oxysporum species complex</taxon>
    </lineage>
</organism>
<feature type="domain" description="Nephrocystin 3-like N-terminal" evidence="6">
    <location>
        <begin position="408"/>
        <end position="570"/>
    </location>
</feature>
<dbReference type="InterPro" id="IPR055497">
    <property type="entry name" value="DUF7069"/>
</dbReference>
<evidence type="ECO:0000259" key="5">
    <source>
        <dbReference type="Pfam" id="PF23239"/>
    </source>
</evidence>
<gene>
    <name evidence="7" type="ORF">BFJ63_vAg17339</name>
</gene>
<dbReference type="EMBL" id="MQTW01000517">
    <property type="protein sequence ID" value="RYC79774.1"/>
    <property type="molecule type" value="Genomic_DNA"/>
</dbReference>
<dbReference type="Pfam" id="PF23239">
    <property type="entry name" value="DUF7069"/>
    <property type="match status" value="1"/>
</dbReference>
<protein>
    <submittedName>
        <fullName evidence="7">Uncharacterized protein</fullName>
    </submittedName>
</protein>
<feature type="repeat" description="ANK" evidence="2">
    <location>
        <begin position="949"/>
        <end position="981"/>
    </location>
</feature>
<reference evidence="7 8" key="1">
    <citation type="submission" date="2016-12" db="EMBL/GenBank/DDBJ databases">
        <title>Draft genome sequence of Fusarium oxysporum causing rot on Narcissus.</title>
        <authorList>
            <person name="Armitage A.D."/>
            <person name="Taylor A."/>
            <person name="Clarkson J.P."/>
            <person name="Harrison R.J."/>
            <person name="Jackson A.C."/>
        </authorList>
    </citation>
    <scope>NUCLEOTIDE SEQUENCE [LARGE SCALE GENOMIC DNA]</scope>
    <source>
        <strain evidence="7 8">N139</strain>
    </source>
</reference>
<keyword evidence="2" id="KW-0040">ANK repeat</keyword>
<dbReference type="InterPro" id="IPR027417">
    <property type="entry name" value="P-loop_NTPase"/>
</dbReference>
<dbReference type="Gene3D" id="3.40.50.300">
    <property type="entry name" value="P-loop containing nucleotide triphosphate hydrolases"/>
    <property type="match status" value="1"/>
</dbReference>
<comment type="caution">
    <text evidence="7">The sequence shown here is derived from an EMBL/GenBank/DDBJ whole genome shotgun (WGS) entry which is preliminary data.</text>
</comment>
<evidence type="ECO:0000259" key="6">
    <source>
        <dbReference type="Pfam" id="PF24883"/>
    </source>
</evidence>
<dbReference type="AlphaFoldDB" id="A0A4Q2V008"/>
<dbReference type="InterPro" id="IPR056884">
    <property type="entry name" value="NPHP3-like_N"/>
</dbReference>
<dbReference type="PANTHER" id="PTHR46082">
    <property type="entry name" value="ATP/GTP-BINDING PROTEIN-RELATED"/>
    <property type="match status" value="1"/>
</dbReference>
<dbReference type="InterPro" id="IPR002110">
    <property type="entry name" value="Ankyrin_rpt"/>
</dbReference>